<proteinExistence type="inferred from homology"/>
<dbReference type="GO" id="GO:0015297">
    <property type="term" value="F:antiporter activity"/>
    <property type="evidence" value="ECO:0007669"/>
    <property type="project" value="UniProtKB-KW"/>
</dbReference>
<dbReference type="GO" id="GO:0005886">
    <property type="term" value="C:plasma membrane"/>
    <property type="evidence" value="ECO:0007669"/>
    <property type="project" value="UniProtKB-SubCell"/>
</dbReference>
<dbReference type="InterPro" id="IPR052180">
    <property type="entry name" value="NhaC_Na-H+_Antiporter"/>
</dbReference>
<reference evidence="11 14" key="1">
    <citation type="submission" date="2016-06" db="EMBL/GenBank/DDBJ databases">
        <authorList>
            <person name="Kjaerup R.B."/>
            <person name="Dalgaard T.S."/>
            <person name="Juul-Madsen H.R."/>
        </authorList>
    </citation>
    <scope>NUCLEOTIDE SEQUENCE [LARGE SCALE GENOMIC DNA]</scope>
    <source>
        <strain evidence="11 14">CECT 5115</strain>
    </source>
</reference>
<feature type="transmembrane region" description="Helical" evidence="9">
    <location>
        <begin position="415"/>
        <end position="432"/>
    </location>
</feature>
<keyword evidence="6 9" id="KW-1133">Transmembrane helix</keyword>
<keyword evidence="7 9" id="KW-0472">Membrane</keyword>
<dbReference type="RefSeq" id="WP_067038635.1">
    <property type="nucleotide sequence ID" value="NZ_FLRA01000035.1"/>
</dbReference>
<feature type="transmembrane region" description="Helical" evidence="9">
    <location>
        <begin position="33"/>
        <end position="54"/>
    </location>
</feature>
<evidence type="ECO:0000256" key="3">
    <source>
        <dbReference type="ARBA" id="ARBA00022449"/>
    </source>
</evidence>
<feature type="domain" description="Na+/H+ antiporter NhaC-like C-terminal" evidence="10">
    <location>
        <begin position="233"/>
        <end position="431"/>
    </location>
</feature>
<dbReference type="OrthoDB" id="9762978at2"/>
<evidence type="ECO:0000313" key="14">
    <source>
        <dbReference type="Proteomes" id="UP000092871"/>
    </source>
</evidence>
<evidence type="ECO:0000313" key="12">
    <source>
        <dbReference type="EMBL" id="SBT22869.1"/>
    </source>
</evidence>
<dbReference type="AlphaFoldDB" id="A0A1C3JVZ4"/>
<evidence type="ECO:0000256" key="5">
    <source>
        <dbReference type="ARBA" id="ARBA00022692"/>
    </source>
</evidence>
<evidence type="ECO:0000256" key="6">
    <source>
        <dbReference type="ARBA" id="ARBA00022989"/>
    </source>
</evidence>
<sequence length="438" mass="46084">MSKPTPVALLPLILFLTLFVGSGLWYQSQDVDFAFYQIQAPVAILPALVLAILLSRGALNDRIETFMKGVGDPTIITMVLIYLLAGAFASVAKAIGGVDATVNFGLSIIPPSFILPGIFIITAFVATSMGTSMGTIAAIAPIAIGVADAADLPLLTTVGAVVGGAMFGDNLSIISDTTIAATRTQGCEMRDKFRMNFKIALPAALLVLVWLFFQGSQAQVEDLQDFDIWLVLPYVAVLVLAVLGVNVLLVLFSGIVLAGVIGLLTMADYSVASLSKDIYSGYTGMQEIMILSLLIGGLGSLMKSQGGLDWIVQTIESVSRRLGAKEGSQRAGELSISTSVALTNLCTANNTVAILINGSVAKDVATRYGVDPRRSASLLDIFSCVIQGLIPYGAQILLASSLAGISPIELITHVQYSWILALVALTSILVGWPKPKSL</sequence>
<dbReference type="Pfam" id="PF03553">
    <property type="entry name" value="Na_H_antiporter"/>
    <property type="match status" value="2"/>
</dbReference>
<feature type="transmembrane region" description="Helical" evidence="9">
    <location>
        <begin position="381"/>
        <end position="403"/>
    </location>
</feature>
<name>A0A1C3JVZ4_9GAMM</name>
<dbReference type="Proteomes" id="UP000092840">
    <property type="component" value="Unassembled WGS sequence"/>
</dbReference>
<keyword evidence="5 9" id="KW-0812">Transmembrane</keyword>
<comment type="subcellular location">
    <subcellularLocation>
        <location evidence="1">Cell membrane</location>
        <topology evidence="1">Multi-pass membrane protein</topology>
    </subcellularLocation>
</comment>
<keyword evidence="3" id="KW-0050">Antiport</keyword>
<keyword evidence="2" id="KW-0813">Transport</keyword>
<evidence type="ECO:0000256" key="1">
    <source>
        <dbReference type="ARBA" id="ARBA00004651"/>
    </source>
</evidence>
<gene>
    <name evidence="11" type="primary">nhaC</name>
    <name evidence="11" type="ORF">MGA5115_03469</name>
    <name evidence="12" type="ORF">MGA5116_03499</name>
</gene>
<evidence type="ECO:0000259" key="10">
    <source>
        <dbReference type="Pfam" id="PF03553"/>
    </source>
</evidence>
<protein>
    <submittedName>
        <fullName evidence="11">Na(+)/H(+) antiporter NhaC</fullName>
    </submittedName>
</protein>
<dbReference type="EMBL" id="FLRB01000035">
    <property type="protein sequence ID" value="SBT22869.1"/>
    <property type="molecule type" value="Genomic_DNA"/>
</dbReference>
<dbReference type="InterPro" id="IPR018461">
    <property type="entry name" value="Na/H_Antiport_NhaC-like_C"/>
</dbReference>
<feature type="transmembrane region" description="Helical" evidence="9">
    <location>
        <begin position="195"/>
        <end position="213"/>
    </location>
</feature>
<evidence type="ECO:0000256" key="7">
    <source>
        <dbReference type="ARBA" id="ARBA00023136"/>
    </source>
</evidence>
<dbReference type="PANTHER" id="PTHR33451">
    <property type="entry name" value="MALATE-2H(+)/NA(+)-LACTATE ANTIPORTER"/>
    <property type="match status" value="1"/>
</dbReference>
<feature type="transmembrane region" description="Helical" evidence="9">
    <location>
        <begin position="75"/>
        <end position="96"/>
    </location>
</feature>
<evidence type="ECO:0000256" key="8">
    <source>
        <dbReference type="ARBA" id="ARBA00038435"/>
    </source>
</evidence>
<dbReference type="EMBL" id="FLRA01000035">
    <property type="protein sequence ID" value="SBT19307.1"/>
    <property type="molecule type" value="Genomic_DNA"/>
</dbReference>
<comment type="similarity">
    <text evidence="8">Belongs to the NhaC Na(+)/H(+) (TC 2.A.35) antiporter family.</text>
</comment>
<keyword evidence="13" id="KW-1185">Reference proteome</keyword>
<evidence type="ECO:0000313" key="13">
    <source>
        <dbReference type="Proteomes" id="UP000092840"/>
    </source>
</evidence>
<evidence type="ECO:0000256" key="9">
    <source>
        <dbReference type="SAM" id="Phobius"/>
    </source>
</evidence>
<evidence type="ECO:0000256" key="4">
    <source>
        <dbReference type="ARBA" id="ARBA00022475"/>
    </source>
</evidence>
<reference evidence="12 13" key="2">
    <citation type="submission" date="2016-06" db="EMBL/GenBank/DDBJ databases">
        <authorList>
            <person name="Rodrigo-Torres L."/>
            <person name="Arahal D.R."/>
        </authorList>
    </citation>
    <scope>NUCLEOTIDE SEQUENCE [LARGE SCALE GENOMIC DNA]</scope>
    <source>
        <strain evidence="12 13">CECT 5116</strain>
    </source>
</reference>
<feature type="transmembrane region" description="Helical" evidence="9">
    <location>
        <begin position="233"/>
        <end position="266"/>
    </location>
</feature>
<feature type="transmembrane region" description="Helical" evidence="9">
    <location>
        <begin position="108"/>
        <end position="126"/>
    </location>
</feature>
<accession>A0A1C3JVZ4</accession>
<evidence type="ECO:0000256" key="2">
    <source>
        <dbReference type="ARBA" id="ARBA00022448"/>
    </source>
</evidence>
<organism evidence="11 14">
    <name type="scientific">Marinomonas gallaica</name>
    <dbReference type="NCBI Taxonomy" id="1806667"/>
    <lineage>
        <taxon>Bacteria</taxon>
        <taxon>Pseudomonadati</taxon>
        <taxon>Pseudomonadota</taxon>
        <taxon>Gammaproteobacteria</taxon>
        <taxon>Oceanospirillales</taxon>
        <taxon>Oceanospirillaceae</taxon>
        <taxon>Marinomonas</taxon>
    </lineage>
</organism>
<keyword evidence="4" id="KW-1003">Cell membrane</keyword>
<feature type="domain" description="Na+/H+ antiporter NhaC-like C-terminal" evidence="10">
    <location>
        <begin position="74"/>
        <end position="213"/>
    </location>
</feature>
<dbReference type="Proteomes" id="UP000092871">
    <property type="component" value="Unassembled WGS sequence"/>
</dbReference>
<evidence type="ECO:0000313" key="11">
    <source>
        <dbReference type="EMBL" id="SBT19307.1"/>
    </source>
</evidence>
<dbReference type="PANTHER" id="PTHR33451:SF5">
    <property type="entry name" value="NA+_H+ ANTIPORTER"/>
    <property type="match status" value="1"/>
</dbReference>